<dbReference type="PANTHER" id="PTHR40658">
    <property type="match status" value="1"/>
</dbReference>
<dbReference type="PANTHER" id="PTHR40658:SF4">
    <property type="entry name" value="HYPOTHETICAL CYTOSOLIC PROTEIN"/>
    <property type="match status" value="1"/>
</dbReference>
<dbReference type="Gene3D" id="1.20.120.450">
    <property type="entry name" value="dinb family like domain"/>
    <property type="match status" value="1"/>
</dbReference>
<dbReference type="InterPro" id="IPR034660">
    <property type="entry name" value="DinB/YfiT-like"/>
</dbReference>
<evidence type="ECO:0000313" key="2">
    <source>
        <dbReference type="Proteomes" id="UP000234545"/>
    </source>
</evidence>
<reference evidence="1 2" key="1">
    <citation type="submission" date="2017-12" db="EMBL/GenBank/DDBJ databases">
        <title>Phylogenetic diversity of female urinary microbiome.</title>
        <authorList>
            <person name="Thomas-White K."/>
            <person name="Wolfe A.J."/>
        </authorList>
    </citation>
    <scope>NUCLEOTIDE SEQUENCE [LARGE SCALE GENOMIC DNA]</scope>
    <source>
        <strain evidence="1 2">UMB0250</strain>
    </source>
</reference>
<gene>
    <name evidence="1" type="ORF">CYJ25_08905</name>
</gene>
<dbReference type="OrthoDB" id="4484862at2"/>
<evidence type="ECO:0008006" key="3">
    <source>
        <dbReference type="Google" id="ProtNLM"/>
    </source>
</evidence>
<sequence length="199" mass="23119">MPRPKTKDELLEAARVSYDKLVRLWDAIPPEQACTLFPEQLLAKGSEAHWRRDKCLRDVVIHLHEWHNLVTTFVSANYAGTPQAFFPEPYTWRNYAKLNEDFTARYQYTALREARDLLDISHHQILDLIESFTNEELFTKKYFTWTGTTSLGSYFVSSTSSHYEWAAKKTRAWMRLSPANPLSTPAGRTSVDNTQITRT</sequence>
<dbReference type="RefSeq" id="WP_101628786.1">
    <property type="nucleotide sequence ID" value="NZ_JADMZU010000008.1"/>
</dbReference>
<dbReference type="Pfam" id="PF08020">
    <property type="entry name" value="DUF1706"/>
    <property type="match status" value="1"/>
</dbReference>
<name>A0A2I1I378_9ACTO</name>
<protein>
    <recommendedName>
        <fullName evidence="3">ClbS/DfsB family four-helix bundle protein</fullName>
    </recommendedName>
</protein>
<dbReference type="AlphaFoldDB" id="A0A2I1I378"/>
<dbReference type="EMBL" id="PKKJ01000023">
    <property type="protein sequence ID" value="PKY65580.1"/>
    <property type="molecule type" value="Genomic_DNA"/>
</dbReference>
<comment type="caution">
    <text evidence="1">The sequence shown here is derived from an EMBL/GenBank/DDBJ whole genome shotgun (WGS) entry which is preliminary data.</text>
</comment>
<dbReference type="PIRSF" id="PIRSF031551">
    <property type="entry name" value="DUF1706"/>
    <property type="match status" value="1"/>
</dbReference>
<dbReference type="Proteomes" id="UP000234545">
    <property type="component" value="Unassembled WGS sequence"/>
</dbReference>
<dbReference type="InterPro" id="IPR012550">
    <property type="entry name" value="DUF1706"/>
</dbReference>
<accession>A0A2I1I378</accession>
<evidence type="ECO:0000313" key="1">
    <source>
        <dbReference type="EMBL" id="PKY65580.1"/>
    </source>
</evidence>
<proteinExistence type="predicted"/>
<organism evidence="1 2">
    <name type="scientific">Schaalia turicensis</name>
    <dbReference type="NCBI Taxonomy" id="131111"/>
    <lineage>
        <taxon>Bacteria</taxon>
        <taxon>Bacillati</taxon>
        <taxon>Actinomycetota</taxon>
        <taxon>Actinomycetes</taxon>
        <taxon>Actinomycetales</taxon>
        <taxon>Actinomycetaceae</taxon>
        <taxon>Schaalia</taxon>
    </lineage>
</organism>